<evidence type="ECO:0000313" key="2">
    <source>
        <dbReference type="Proteomes" id="UP000585474"/>
    </source>
</evidence>
<evidence type="ECO:0000313" key="1">
    <source>
        <dbReference type="EMBL" id="GFY82914.1"/>
    </source>
</evidence>
<sequence>MVSTAAGAVSGKRLSDGQVADPLLIPAEELVIPPAIMGFLTRIWAEHLPVSYTHHCLVSTSGFHQALCINRAQVLLMARPSNNQEVFPSSDKAGSCTFPELVLMV</sequence>
<dbReference type="EMBL" id="BJWL01000002">
    <property type="protein sequence ID" value="GFY82914.1"/>
    <property type="molecule type" value="Genomic_DNA"/>
</dbReference>
<name>A0A7J0E8U1_9ERIC</name>
<protein>
    <submittedName>
        <fullName evidence="1">Uncharacterized protein</fullName>
    </submittedName>
</protein>
<organism evidence="1 2">
    <name type="scientific">Actinidia rufa</name>
    <dbReference type="NCBI Taxonomy" id="165716"/>
    <lineage>
        <taxon>Eukaryota</taxon>
        <taxon>Viridiplantae</taxon>
        <taxon>Streptophyta</taxon>
        <taxon>Embryophyta</taxon>
        <taxon>Tracheophyta</taxon>
        <taxon>Spermatophyta</taxon>
        <taxon>Magnoliopsida</taxon>
        <taxon>eudicotyledons</taxon>
        <taxon>Gunneridae</taxon>
        <taxon>Pentapetalae</taxon>
        <taxon>asterids</taxon>
        <taxon>Ericales</taxon>
        <taxon>Actinidiaceae</taxon>
        <taxon>Actinidia</taxon>
    </lineage>
</organism>
<keyword evidence="2" id="KW-1185">Reference proteome</keyword>
<proteinExistence type="predicted"/>
<dbReference type="AlphaFoldDB" id="A0A7J0E8U1"/>
<comment type="caution">
    <text evidence="1">The sequence shown here is derived from an EMBL/GenBank/DDBJ whole genome shotgun (WGS) entry which is preliminary data.</text>
</comment>
<reference evidence="1 2" key="1">
    <citation type="submission" date="2019-07" db="EMBL/GenBank/DDBJ databases">
        <title>De Novo Assembly of kiwifruit Actinidia rufa.</title>
        <authorList>
            <person name="Sugita-Konishi S."/>
            <person name="Sato K."/>
            <person name="Mori E."/>
            <person name="Abe Y."/>
            <person name="Kisaki G."/>
            <person name="Hamano K."/>
            <person name="Suezawa K."/>
            <person name="Otani M."/>
            <person name="Fukuda T."/>
            <person name="Manabe T."/>
            <person name="Gomi K."/>
            <person name="Tabuchi M."/>
            <person name="Akimitsu K."/>
            <person name="Kataoka I."/>
        </authorList>
    </citation>
    <scope>NUCLEOTIDE SEQUENCE [LARGE SCALE GENOMIC DNA]</scope>
    <source>
        <strain evidence="2">cv. Fuchu</strain>
    </source>
</reference>
<gene>
    <name evidence="1" type="ORF">Acr_02g0011540</name>
</gene>
<accession>A0A7J0E8U1</accession>
<dbReference type="Proteomes" id="UP000585474">
    <property type="component" value="Unassembled WGS sequence"/>
</dbReference>